<organism evidence="1 2">
    <name type="scientific">Apis cerana cerana</name>
    <name type="common">Oriental honeybee</name>
    <dbReference type="NCBI Taxonomy" id="94128"/>
    <lineage>
        <taxon>Eukaryota</taxon>
        <taxon>Metazoa</taxon>
        <taxon>Ecdysozoa</taxon>
        <taxon>Arthropoda</taxon>
        <taxon>Hexapoda</taxon>
        <taxon>Insecta</taxon>
        <taxon>Pterygota</taxon>
        <taxon>Neoptera</taxon>
        <taxon>Endopterygota</taxon>
        <taxon>Hymenoptera</taxon>
        <taxon>Apocrita</taxon>
        <taxon>Aculeata</taxon>
        <taxon>Apoidea</taxon>
        <taxon>Anthophila</taxon>
        <taxon>Apidae</taxon>
        <taxon>Apis</taxon>
    </lineage>
</organism>
<protein>
    <submittedName>
        <fullName evidence="1">Uncharacterized protein</fullName>
    </submittedName>
</protein>
<evidence type="ECO:0000313" key="1">
    <source>
        <dbReference type="EMBL" id="PBC29255.1"/>
    </source>
</evidence>
<dbReference type="STRING" id="94128.A0A2A3EBZ3"/>
<accession>A0A2A3EBZ3</accession>
<reference evidence="1 2" key="1">
    <citation type="submission" date="2014-07" db="EMBL/GenBank/DDBJ databases">
        <title>Genomic and transcriptomic analysis on Apis cerana provide comprehensive insights into honey bee biology.</title>
        <authorList>
            <person name="Diao Q."/>
            <person name="Sun L."/>
            <person name="Zheng H."/>
            <person name="Zheng H."/>
            <person name="Xu S."/>
            <person name="Wang S."/>
            <person name="Zeng Z."/>
            <person name="Hu F."/>
            <person name="Su S."/>
            <person name="Wu J."/>
        </authorList>
    </citation>
    <scope>NUCLEOTIDE SEQUENCE [LARGE SCALE GENOMIC DNA]</scope>
    <source>
        <tissue evidence="1">Pupae without intestine</tissue>
    </source>
</reference>
<dbReference type="OrthoDB" id="7615843at2759"/>
<dbReference type="Pfam" id="PF24771">
    <property type="entry name" value="Ig_CFAP74_1st"/>
    <property type="match status" value="1"/>
</dbReference>
<gene>
    <name evidence="1" type="ORF">APICC_07817</name>
</gene>
<proteinExistence type="predicted"/>
<keyword evidence="2" id="KW-1185">Reference proteome</keyword>
<dbReference type="EMBL" id="KZ288289">
    <property type="protein sequence ID" value="PBC29255.1"/>
    <property type="molecule type" value="Genomic_DNA"/>
</dbReference>
<dbReference type="AlphaFoldDB" id="A0A2A3EBZ3"/>
<name>A0A2A3EBZ3_APICC</name>
<dbReference type="Proteomes" id="UP000242457">
    <property type="component" value="Unassembled WGS sequence"/>
</dbReference>
<evidence type="ECO:0000313" key="2">
    <source>
        <dbReference type="Proteomes" id="UP000242457"/>
    </source>
</evidence>
<sequence length="423" mass="50899">MSGKPLDDLVFVKNCPCLYDKKTEARINRENEETWKGFVALEKYKRSLKEEDLKLQVEDKDEKKVEKEEEEYEWTKWTKLKILRQKREYKMWKEYWNKYKVMKFCTAVIRLKISLLKEQWRRGCHFKERKQNQQKIRSNNILRIKWEYNIPESFPPDSKIFDKILKKKKEKKKQEKLREERKMKIIAKIIREINDDVLSRRPKYICSKRHKIKQIVSVGKTSFEEIRDEELAIVEKDESFSLMEEQVAEESEKDEKIEDLRFDEDEKDDKTKKKGDEIILKKIVLKKPIKTPLKQTFPKDTCFYATPSVVIIEDFKAKEKYSRKVTITNKTSKWAYIRFHKVYTEVWEPGIVEIEVMDAARVKPGLNVVINVKFSPIYEEEVTAEIAFLTLSPDYDNNFHEFRVHVHCTPQIAEPILEPKELR</sequence>